<dbReference type="Gene3D" id="3.30.70.360">
    <property type="match status" value="1"/>
</dbReference>
<dbReference type="InterPro" id="IPR036264">
    <property type="entry name" value="Bact_exopeptidase_dim_dom"/>
</dbReference>
<dbReference type="InterPro" id="IPR017439">
    <property type="entry name" value="Amidohydrolase"/>
</dbReference>
<evidence type="ECO:0000259" key="3">
    <source>
        <dbReference type="Pfam" id="PF07687"/>
    </source>
</evidence>
<dbReference type="OrthoDB" id="9777385at2"/>
<dbReference type="Proteomes" id="UP000253345">
    <property type="component" value="Unassembled WGS sequence"/>
</dbReference>
<feature type="domain" description="Peptidase M20 dimerisation" evidence="3">
    <location>
        <begin position="188"/>
        <end position="285"/>
    </location>
</feature>
<feature type="binding site" evidence="2">
    <location>
        <position position="139"/>
    </location>
    <ligand>
        <name>Mn(2+)</name>
        <dbReference type="ChEBI" id="CHEBI:29035"/>
        <label>2</label>
    </ligand>
</feature>
<keyword evidence="1 4" id="KW-0378">Hydrolase</keyword>
<keyword evidence="2" id="KW-0479">Metal-binding</keyword>
<sequence length="387" mass="41416">MPVKNRFAELLPEITAWRRDFHENPELLYEVHRTAGKVAALLREFGVDDVTEGVGRTGVVGVIKGRSDSKGRVIGLRADMDALPIRERTGAEYASKNPGVMHACGHDGHTAMLLGAAKYLAETRNFDGTAVVIFQPAEEGGGGGLAMVEDGLVERWGIQEFYGMHNMPGYPIGSFAIREGAMMAAADQFDIVVTGKGGHAAKPHDTIDTTLVAAQITVALQSIVSRNLDPLKSGVVSVCVVETDSTAHNVIPQVVKLKGTARSLDPEVRDLLEAGIKRIAPNVAAAYGATAEVQYDRGYPVTMNHPEATVHAAEVARSIAGDVNTEMAPMMGGEDFSYMLLERPGAYIFVGNGDTAMVHHPAYDFDDNAIPAGSSWYAGMIEARMPV</sequence>
<reference evidence="4 5" key="1">
    <citation type="submission" date="2018-07" db="EMBL/GenBank/DDBJ databases">
        <title>Genomic Encyclopedia of Type Strains, Phase III (KMG-III): the genomes of soil and plant-associated and newly described type strains.</title>
        <authorList>
            <person name="Whitman W."/>
        </authorList>
    </citation>
    <scope>NUCLEOTIDE SEQUENCE [LARGE SCALE GENOMIC DNA]</scope>
    <source>
        <strain evidence="4 5">CECT 8525</strain>
    </source>
</reference>
<protein>
    <submittedName>
        <fullName evidence="4">Hippurate hydrolase</fullName>
    </submittedName>
</protein>
<keyword evidence="2" id="KW-0464">Manganese</keyword>
<dbReference type="SUPFAM" id="SSF55031">
    <property type="entry name" value="Bacterial exopeptidase dimerisation domain"/>
    <property type="match status" value="1"/>
</dbReference>
<dbReference type="PANTHER" id="PTHR11014:SF63">
    <property type="entry name" value="METALLOPEPTIDASE, PUTATIVE (AFU_ORTHOLOGUE AFUA_6G09600)-RELATED"/>
    <property type="match status" value="1"/>
</dbReference>
<gene>
    <name evidence="4" type="ORF">DFP89_105139</name>
</gene>
<name>A0A368Z085_9RHOB</name>
<dbReference type="GO" id="GO:0050118">
    <property type="term" value="F:N-acetyldiaminopimelate deacetylase activity"/>
    <property type="evidence" value="ECO:0007669"/>
    <property type="project" value="UniProtKB-ARBA"/>
</dbReference>
<dbReference type="GO" id="GO:0046872">
    <property type="term" value="F:metal ion binding"/>
    <property type="evidence" value="ECO:0007669"/>
    <property type="project" value="UniProtKB-KW"/>
</dbReference>
<dbReference type="PANTHER" id="PTHR11014">
    <property type="entry name" value="PEPTIDASE M20 FAMILY MEMBER"/>
    <property type="match status" value="1"/>
</dbReference>
<organism evidence="4 5">
    <name type="scientific">Paracoccus lutimaris</name>
    <dbReference type="NCBI Taxonomy" id="1490030"/>
    <lineage>
        <taxon>Bacteria</taxon>
        <taxon>Pseudomonadati</taxon>
        <taxon>Pseudomonadota</taxon>
        <taxon>Alphaproteobacteria</taxon>
        <taxon>Rhodobacterales</taxon>
        <taxon>Paracoccaceae</taxon>
        <taxon>Paracoccus</taxon>
    </lineage>
</organism>
<feature type="binding site" evidence="2">
    <location>
        <position position="359"/>
    </location>
    <ligand>
        <name>Mn(2+)</name>
        <dbReference type="ChEBI" id="CHEBI:29035"/>
        <label>2</label>
    </ligand>
</feature>
<dbReference type="NCBIfam" id="TIGR01891">
    <property type="entry name" value="amidohydrolases"/>
    <property type="match status" value="1"/>
</dbReference>
<comment type="cofactor">
    <cofactor evidence="2">
        <name>Mn(2+)</name>
        <dbReference type="ChEBI" id="CHEBI:29035"/>
    </cofactor>
    <text evidence="2">The Mn(2+) ion enhances activity.</text>
</comment>
<keyword evidence="5" id="KW-1185">Reference proteome</keyword>
<evidence type="ECO:0000313" key="4">
    <source>
        <dbReference type="EMBL" id="RCW85872.1"/>
    </source>
</evidence>
<feature type="binding site" evidence="2">
    <location>
        <position position="106"/>
    </location>
    <ligand>
        <name>Mn(2+)</name>
        <dbReference type="ChEBI" id="CHEBI:29035"/>
        <label>2</label>
    </ligand>
</feature>
<dbReference type="Pfam" id="PF07687">
    <property type="entry name" value="M20_dimer"/>
    <property type="match status" value="1"/>
</dbReference>
<dbReference type="AlphaFoldDB" id="A0A368Z085"/>
<dbReference type="FunFam" id="3.30.70.360:FF:000001">
    <property type="entry name" value="N-acetyldiaminopimelate deacetylase"/>
    <property type="match status" value="1"/>
</dbReference>
<evidence type="ECO:0000313" key="5">
    <source>
        <dbReference type="Proteomes" id="UP000253345"/>
    </source>
</evidence>
<dbReference type="SUPFAM" id="SSF53187">
    <property type="entry name" value="Zn-dependent exopeptidases"/>
    <property type="match status" value="1"/>
</dbReference>
<dbReference type="Pfam" id="PF01546">
    <property type="entry name" value="Peptidase_M20"/>
    <property type="match status" value="1"/>
</dbReference>
<dbReference type="Gene3D" id="3.40.630.10">
    <property type="entry name" value="Zn peptidases"/>
    <property type="match status" value="1"/>
</dbReference>
<accession>A0A368Z085</accession>
<dbReference type="EMBL" id="QPJL01000005">
    <property type="protein sequence ID" value="RCW85872.1"/>
    <property type="molecule type" value="Genomic_DNA"/>
</dbReference>
<proteinExistence type="predicted"/>
<evidence type="ECO:0000256" key="2">
    <source>
        <dbReference type="PIRSR" id="PIRSR005962-1"/>
    </source>
</evidence>
<dbReference type="PIRSF" id="PIRSF005962">
    <property type="entry name" value="Pept_M20D_amidohydro"/>
    <property type="match status" value="1"/>
</dbReference>
<feature type="binding site" evidence="2">
    <location>
        <position position="165"/>
    </location>
    <ligand>
        <name>Mn(2+)</name>
        <dbReference type="ChEBI" id="CHEBI:29035"/>
        <label>2</label>
    </ligand>
</feature>
<dbReference type="GO" id="GO:0019877">
    <property type="term" value="P:diaminopimelate biosynthetic process"/>
    <property type="evidence" value="ECO:0007669"/>
    <property type="project" value="UniProtKB-ARBA"/>
</dbReference>
<dbReference type="RefSeq" id="WP_114348668.1">
    <property type="nucleotide sequence ID" value="NZ_QPJL01000005.1"/>
</dbReference>
<comment type="caution">
    <text evidence="4">The sequence shown here is derived from an EMBL/GenBank/DDBJ whole genome shotgun (WGS) entry which is preliminary data.</text>
</comment>
<feature type="binding site" evidence="2">
    <location>
        <position position="104"/>
    </location>
    <ligand>
        <name>Mn(2+)</name>
        <dbReference type="ChEBI" id="CHEBI:29035"/>
        <label>2</label>
    </ligand>
</feature>
<dbReference type="InterPro" id="IPR011650">
    <property type="entry name" value="Peptidase_M20_dimer"/>
</dbReference>
<dbReference type="InterPro" id="IPR002933">
    <property type="entry name" value="Peptidase_M20"/>
</dbReference>
<dbReference type="CDD" id="cd05666">
    <property type="entry name" value="M20_Acy1-like"/>
    <property type="match status" value="1"/>
</dbReference>
<evidence type="ECO:0000256" key="1">
    <source>
        <dbReference type="ARBA" id="ARBA00022801"/>
    </source>
</evidence>